<dbReference type="PANTHER" id="PTHR43080:SF2">
    <property type="entry name" value="CBS DOMAIN-CONTAINING PROTEIN"/>
    <property type="match status" value="1"/>
</dbReference>
<organism evidence="4 5">
    <name type="scientific">Pedobacter frigiditerrae</name>
    <dbReference type="NCBI Taxonomy" id="2530452"/>
    <lineage>
        <taxon>Bacteria</taxon>
        <taxon>Pseudomonadati</taxon>
        <taxon>Bacteroidota</taxon>
        <taxon>Sphingobacteriia</taxon>
        <taxon>Sphingobacteriales</taxon>
        <taxon>Sphingobacteriaceae</taxon>
        <taxon>Pedobacter</taxon>
    </lineage>
</organism>
<evidence type="ECO:0000256" key="2">
    <source>
        <dbReference type="PROSITE-ProRule" id="PRU00703"/>
    </source>
</evidence>
<evidence type="ECO:0000259" key="3">
    <source>
        <dbReference type="PROSITE" id="PS51371"/>
    </source>
</evidence>
<evidence type="ECO:0000256" key="1">
    <source>
        <dbReference type="ARBA" id="ARBA00023122"/>
    </source>
</evidence>
<dbReference type="EMBL" id="SJSK01000001">
    <property type="protein sequence ID" value="TCC94448.1"/>
    <property type="molecule type" value="Genomic_DNA"/>
</dbReference>
<dbReference type="Proteomes" id="UP000292884">
    <property type="component" value="Unassembled WGS sequence"/>
</dbReference>
<dbReference type="OrthoDB" id="9802114at2"/>
<evidence type="ECO:0000313" key="5">
    <source>
        <dbReference type="Proteomes" id="UP000292884"/>
    </source>
</evidence>
<dbReference type="PROSITE" id="PS51371">
    <property type="entry name" value="CBS"/>
    <property type="match status" value="2"/>
</dbReference>
<name>A0A4R0N3K0_9SPHI</name>
<dbReference type="SUPFAM" id="SSF54631">
    <property type="entry name" value="CBS-domain pair"/>
    <property type="match status" value="1"/>
</dbReference>
<gene>
    <name evidence="4" type="ORF">EZ428_06660</name>
</gene>
<dbReference type="InterPro" id="IPR046342">
    <property type="entry name" value="CBS_dom_sf"/>
</dbReference>
<dbReference type="InterPro" id="IPR051257">
    <property type="entry name" value="Diverse_CBS-Domain"/>
</dbReference>
<dbReference type="AlphaFoldDB" id="A0A4R0N3K0"/>
<sequence>MKTVQQILNTKPIQVFSVTPATSVLDALQIMTDKNISALLIMTEDSLVGIFTERDYARKIVLQGKSSKDTAISDVMTASPITVTPSDSIELCMQIMTDKHIRHLPIAEGEKVAGMVSIGDVVKFIIADQKQTISQLESYINS</sequence>
<protein>
    <submittedName>
        <fullName evidence="4">CBS domain-containing protein</fullName>
    </submittedName>
</protein>
<dbReference type="RefSeq" id="WP_131552307.1">
    <property type="nucleotide sequence ID" value="NZ_SJSK01000001.1"/>
</dbReference>
<dbReference type="SMART" id="SM00116">
    <property type="entry name" value="CBS"/>
    <property type="match status" value="2"/>
</dbReference>
<accession>A0A4R0N3K0</accession>
<dbReference type="InterPro" id="IPR044725">
    <property type="entry name" value="CBSX3_CBS_dom"/>
</dbReference>
<dbReference type="CDD" id="cd04623">
    <property type="entry name" value="CBS_pair_bac_euk"/>
    <property type="match status" value="1"/>
</dbReference>
<dbReference type="InterPro" id="IPR000644">
    <property type="entry name" value="CBS_dom"/>
</dbReference>
<dbReference type="Pfam" id="PF00571">
    <property type="entry name" value="CBS"/>
    <property type="match status" value="2"/>
</dbReference>
<dbReference type="PANTHER" id="PTHR43080">
    <property type="entry name" value="CBS DOMAIN-CONTAINING PROTEIN CBSX3, MITOCHONDRIAL"/>
    <property type="match status" value="1"/>
</dbReference>
<keyword evidence="1 2" id="KW-0129">CBS domain</keyword>
<feature type="domain" description="CBS" evidence="3">
    <location>
        <begin position="76"/>
        <end position="132"/>
    </location>
</feature>
<keyword evidence="5" id="KW-1185">Reference proteome</keyword>
<proteinExistence type="predicted"/>
<dbReference type="Gene3D" id="3.10.580.10">
    <property type="entry name" value="CBS-domain"/>
    <property type="match status" value="1"/>
</dbReference>
<reference evidence="4 5" key="1">
    <citation type="submission" date="2019-02" db="EMBL/GenBank/DDBJ databases">
        <title>Pedobacter sp. RP-1-13 sp. nov., isolated from Arctic soil.</title>
        <authorList>
            <person name="Dahal R.H."/>
        </authorList>
    </citation>
    <scope>NUCLEOTIDE SEQUENCE [LARGE SCALE GENOMIC DNA]</scope>
    <source>
        <strain evidence="4 5">RP-1-13</strain>
    </source>
</reference>
<evidence type="ECO:0000313" key="4">
    <source>
        <dbReference type="EMBL" id="TCC94448.1"/>
    </source>
</evidence>
<comment type="caution">
    <text evidence="4">The sequence shown here is derived from an EMBL/GenBank/DDBJ whole genome shotgun (WGS) entry which is preliminary data.</text>
</comment>
<feature type="domain" description="CBS" evidence="3">
    <location>
        <begin position="10"/>
        <end position="67"/>
    </location>
</feature>